<evidence type="ECO:0000256" key="9">
    <source>
        <dbReference type="ARBA" id="ARBA00037295"/>
    </source>
</evidence>
<feature type="transmembrane region" description="Helical" evidence="12">
    <location>
        <begin position="206"/>
        <end position="225"/>
    </location>
</feature>
<proteinExistence type="inferred from homology"/>
<dbReference type="OrthoDB" id="8953821at2"/>
<evidence type="ECO:0000256" key="6">
    <source>
        <dbReference type="ARBA" id="ARBA00022847"/>
    </source>
</evidence>
<evidence type="ECO:0000256" key="2">
    <source>
        <dbReference type="ARBA" id="ARBA00008240"/>
    </source>
</evidence>
<feature type="transmembrane region" description="Helical" evidence="12">
    <location>
        <begin position="31"/>
        <end position="57"/>
    </location>
</feature>
<dbReference type="PROSITE" id="PS50850">
    <property type="entry name" value="MFS"/>
    <property type="match status" value="1"/>
</dbReference>
<dbReference type="Proteomes" id="UP000319769">
    <property type="component" value="Unassembled WGS sequence"/>
</dbReference>
<feature type="transmembrane region" description="Helical" evidence="12">
    <location>
        <begin position="324"/>
        <end position="346"/>
    </location>
</feature>
<evidence type="ECO:0000256" key="11">
    <source>
        <dbReference type="SAM" id="MobiDB-lite"/>
    </source>
</evidence>
<evidence type="ECO:0000313" key="14">
    <source>
        <dbReference type="EMBL" id="KAA9150047.1"/>
    </source>
</evidence>
<accession>A0A5N0UKI6</accession>
<evidence type="ECO:0000256" key="7">
    <source>
        <dbReference type="ARBA" id="ARBA00022989"/>
    </source>
</evidence>
<feature type="transmembrane region" description="Helical" evidence="12">
    <location>
        <begin position="175"/>
        <end position="194"/>
    </location>
</feature>
<evidence type="ECO:0000256" key="8">
    <source>
        <dbReference type="ARBA" id="ARBA00023136"/>
    </source>
</evidence>
<dbReference type="Gene3D" id="1.20.1250.20">
    <property type="entry name" value="MFS general substrate transporter like domains"/>
    <property type="match status" value="2"/>
</dbReference>
<feature type="transmembrane region" description="Helical" evidence="12">
    <location>
        <begin position="352"/>
        <end position="377"/>
    </location>
</feature>
<evidence type="ECO:0000256" key="4">
    <source>
        <dbReference type="ARBA" id="ARBA00022475"/>
    </source>
</evidence>
<evidence type="ECO:0000256" key="3">
    <source>
        <dbReference type="ARBA" id="ARBA00022448"/>
    </source>
</evidence>
<feature type="transmembrane region" description="Helical" evidence="12">
    <location>
        <begin position="128"/>
        <end position="154"/>
    </location>
</feature>
<dbReference type="FunFam" id="1.20.1250.20:FF:000001">
    <property type="entry name" value="Dicarboxylate MFS transporter"/>
    <property type="match status" value="1"/>
</dbReference>
<feature type="transmembrane region" description="Helical" evidence="12">
    <location>
        <begin position="417"/>
        <end position="438"/>
    </location>
</feature>
<comment type="caution">
    <text evidence="14">The sequence shown here is derived from an EMBL/GenBank/DDBJ whole genome shotgun (WGS) entry which is preliminary data.</text>
</comment>
<evidence type="ECO:0000256" key="1">
    <source>
        <dbReference type="ARBA" id="ARBA00004651"/>
    </source>
</evidence>
<dbReference type="RefSeq" id="WP_144758699.1">
    <property type="nucleotide sequence ID" value="NZ_VMNW02000126.1"/>
</dbReference>
<dbReference type="InterPro" id="IPR036259">
    <property type="entry name" value="MFS_trans_sf"/>
</dbReference>
<dbReference type="AlphaFoldDB" id="A0A5N0UKI6"/>
<keyword evidence="7 12" id="KW-1133">Transmembrane helix</keyword>
<dbReference type="InterPro" id="IPR020846">
    <property type="entry name" value="MFS_dom"/>
</dbReference>
<feature type="transmembrane region" description="Helical" evidence="12">
    <location>
        <begin position="389"/>
        <end position="411"/>
    </location>
</feature>
<dbReference type="GO" id="GO:0005886">
    <property type="term" value="C:plasma membrane"/>
    <property type="evidence" value="ECO:0007669"/>
    <property type="project" value="UniProtKB-SubCell"/>
</dbReference>
<keyword evidence="15" id="KW-1185">Reference proteome</keyword>
<dbReference type="PANTHER" id="PTHR43045">
    <property type="entry name" value="SHIKIMATE TRANSPORTER"/>
    <property type="match status" value="1"/>
</dbReference>
<dbReference type="Pfam" id="PF00083">
    <property type="entry name" value="Sugar_tr"/>
    <property type="match status" value="1"/>
</dbReference>
<name>A0A5N0UKI6_9PSEU</name>
<evidence type="ECO:0000256" key="12">
    <source>
        <dbReference type="SAM" id="Phobius"/>
    </source>
</evidence>
<feature type="region of interest" description="Disordered" evidence="11">
    <location>
        <begin position="1"/>
        <end position="23"/>
    </location>
</feature>
<keyword evidence="4" id="KW-1003">Cell membrane</keyword>
<feature type="transmembrane region" description="Helical" evidence="12">
    <location>
        <begin position="69"/>
        <end position="92"/>
    </location>
</feature>
<evidence type="ECO:0000256" key="5">
    <source>
        <dbReference type="ARBA" id="ARBA00022692"/>
    </source>
</evidence>
<feature type="transmembrane region" description="Helical" evidence="12">
    <location>
        <begin position="295"/>
        <end position="317"/>
    </location>
</feature>
<dbReference type="Pfam" id="PF07690">
    <property type="entry name" value="MFS_1"/>
    <property type="match status" value="1"/>
</dbReference>
<comment type="subcellular location">
    <subcellularLocation>
        <location evidence="1">Cell membrane</location>
        <topology evidence="1">Multi-pass membrane protein</topology>
    </subcellularLocation>
</comment>
<evidence type="ECO:0000259" key="13">
    <source>
        <dbReference type="PROSITE" id="PS50850"/>
    </source>
</evidence>
<feature type="transmembrane region" description="Helical" evidence="12">
    <location>
        <begin position="104"/>
        <end position="122"/>
    </location>
</feature>
<gene>
    <name evidence="14" type="ORF">FPZ12_042030</name>
</gene>
<organism evidence="14 15">
    <name type="scientific">Amycolatopsis acidicola</name>
    <dbReference type="NCBI Taxonomy" id="2596893"/>
    <lineage>
        <taxon>Bacteria</taxon>
        <taxon>Bacillati</taxon>
        <taxon>Actinomycetota</taxon>
        <taxon>Actinomycetes</taxon>
        <taxon>Pseudonocardiales</taxon>
        <taxon>Pseudonocardiaceae</taxon>
        <taxon>Amycolatopsis</taxon>
    </lineage>
</organism>
<dbReference type="SUPFAM" id="SSF103473">
    <property type="entry name" value="MFS general substrate transporter"/>
    <property type="match status" value="1"/>
</dbReference>
<evidence type="ECO:0000313" key="15">
    <source>
        <dbReference type="Proteomes" id="UP000319769"/>
    </source>
</evidence>
<dbReference type="CDD" id="cd17369">
    <property type="entry name" value="MFS_ShiA_like"/>
    <property type="match status" value="1"/>
</dbReference>
<evidence type="ECO:0000256" key="10">
    <source>
        <dbReference type="ARBA" id="ARBA00039918"/>
    </source>
</evidence>
<feature type="transmembrane region" description="Helical" evidence="12">
    <location>
        <begin position="260"/>
        <end position="283"/>
    </location>
</feature>
<dbReference type="GO" id="GO:0015293">
    <property type="term" value="F:symporter activity"/>
    <property type="evidence" value="ECO:0007669"/>
    <property type="project" value="UniProtKB-KW"/>
</dbReference>
<comment type="function">
    <text evidence="9">May be a proton symporter involved in the uptake of osmolytes such as proline and glycine betaine.</text>
</comment>
<protein>
    <recommendedName>
        <fullName evidence="10">Putative proline/betaine transporter</fullName>
    </recommendedName>
</protein>
<keyword evidence="8 12" id="KW-0472">Membrane</keyword>
<dbReference type="PANTHER" id="PTHR43045:SF1">
    <property type="entry name" value="SHIKIMATE TRANSPORTER"/>
    <property type="match status" value="1"/>
</dbReference>
<comment type="similarity">
    <text evidence="2">Belongs to the major facilitator superfamily. Metabolite:H+ Symporter (MHS) family (TC 2.A.1.6) family.</text>
</comment>
<dbReference type="InterPro" id="IPR005828">
    <property type="entry name" value="MFS_sugar_transport-like"/>
</dbReference>
<keyword evidence="3" id="KW-0813">Transport</keyword>
<reference evidence="14" key="1">
    <citation type="submission" date="2019-09" db="EMBL/GenBank/DDBJ databases">
        <authorList>
            <person name="Teo W.F.A."/>
            <person name="Duangmal K."/>
        </authorList>
    </citation>
    <scope>NUCLEOTIDE SEQUENCE [LARGE SCALE GENOMIC DNA]</scope>
    <source>
        <strain evidence="14">K81G1</strain>
    </source>
</reference>
<keyword evidence="6" id="KW-0769">Symport</keyword>
<keyword evidence="5 12" id="KW-0812">Transmembrane</keyword>
<feature type="domain" description="Major facilitator superfamily (MFS) profile" evidence="13">
    <location>
        <begin position="31"/>
        <end position="443"/>
    </location>
</feature>
<dbReference type="InterPro" id="IPR011701">
    <property type="entry name" value="MFS"/>
</dbReference>
<dbReference type="EMBL" id="VMNW02000126">
    <property type="protein sequence ID" value="KAA9150047.1"/>
    <property type="molecule type" value="Genomic_DNA"/>
</dbReference>
<sequence length="446" mass="46446">MTDSQMAARSADGASPGESSPRSSRRMRNRVLVSSFIGSVIEWYDFYLFGIASAAVFNKLFFPGFSSTAGTLASFATLAAGFIARPVGGIIWGHFGDRAGRKRMLVLSILLMGLSTVVVGLLPGYATIGIAAPVILVVLRLVQGVSAGGEWGGAVLMSMEHAPKRRGLSSSVAQMGLYGGILLANGVFALTSALTGDSFLAWGWRIPFLISAALVVIGLWIRLGVEESPVFKEAREKAARATAGTPKLPVIEVLRRPKNLLLSVFLVLGAFAASAVYGTWIVSYGITAGFPRADILNAVLVSAAIGLVFQPVFAYLSDLWGRRVVVGAGAVLQAISIPVMFALMAGGGVGEMYLGISLAAFTHAIVYSPLGAWLGELFPTTQRYTGASLGYQIAGTIGGGFTPLICASLLASGGGGTAGISLFMGATCLLTVIAVFFARETSRTAL</sequence>